<organism evidence="1 2">
    <name type="scientific">Pseudoteredinibacter isoporae</name>
    <dbReference type="NCBI Taxonomy" id="570281"/>
    <lineage>
        <taxon>Bacteria</taxon>
        <taxon>Pseudomonadati</taxon>
        <taxon>Pseudomonadota</taxon>
        <taxon>Gammaproteobacteria</taxon>
        <taxon>Cellvibrionales</taxon>
        <taxon>Cellvibrionaceae</taxon>
        <taxon>Pseudoteredinibacter</taxon>
    </lineage>
</organism>
<dbReference type="AlphaFoldDB" id="A0A7X0JXM7"/>
<dbReference type="Pfam" id="PF14539">
    <property type="entry name" value="DUF4442"/>
    <property type="match status" value="1"/>
</dbReference>
<comment type="caution">
    <text evidence="1">The sequence shown here is derived from an EMBL/GenBank/DDBJ whole genome shotgun (WGS) entry which is preliminary data.</text>
</comment>
<keyword evidence="2" id="KW-1185">Reference proteome</keyword>
<proteinExistence type="predicted"/>
<dbReference type="CDD" id="cd03443">
    <property type="entry name" value="PaaI_thioesterase"/>
    <property type="match status" value="1"/>
</dbReference>
<dbReference type="EMBL" id="JACHHT010000003">
    <property type="protein sequence ID" value="MBB6523161.1"/>
    <property type="molecule type" value="Genomic_DNA"/>
</dbReference>
<gene>
    <name evidence="1" type="ORF">HNR48_003463</name>
</gene>
<sequence>MSEAKDVGISIPIIGHMGAEVLEVSPGRVKAKMPLAPNANHVGTMYAGSLFTLAEFPGGVLFLDYLQGEKIYPIVAEMNIRYRRPALTDIHVDMQMDLADLDRMKEETLENGKAEMNHKQELTDDSGEVVAISEARYVWIKA</sequence>
<reference evidence="1 2" key="1">
    <citation type="submission" date="2020-08" db="EMBL/GenBank/DDBJ databases">
        <title>Genomic Encyclopedia of Type Strains, Phase IV (KMG-IV): sequencing the most valuable type-strain genomes for metagenomic binning, comparative biology and taxonomic classification.</title>
        <authorList>
            <person name="Goeker M."/>
        </authorList>
    </citation>
    <scope>NUCLEOTIDE SEQUENCE [LARGE SCALE GENOMIC DNA]</scope>
    <source>
        <strain evidence="1 2">DSM 22368</strain>
    </source>
</reference>
<dbReference type="InParanoid" id="A0A7X0JXM7"/>
<dbReference type="RefSeq" id="WP_166843730.1">
    <property type="nucleotide sequence ID" value="NZ_JAAONY010000003.1"/>
</dbReference>
<accession>A0A7X0JXM7</accession>
<dbReference type="SUPFAM" id="SSF54637">
    <property type="entry name" value="Thioesterase/thiol ester dehydrase-isomerase"/>
    <property type="match status" value="1"/>
</dbReference>
<name>A0A7X0JXM7_9GAMM</name>
<dbReference type="InterPro" id="IPR029069">
    <property type="entry name" value="HotDog_dom_sf"/>
</dbReference>
<protein>
    <submittedName>
        <fullName evidence="1">Thioesterase domain-containing protein</fullName>
    </submittedName>
</protein>
<evidence type="ECO:0000313" key="1">
    <source>
        <dbReference type="EMBL" id="MBB6523161.1"/>
    </source>
</evidence>
<dbReference type="Gene3D" id="3.10.129.10">
    <property type="entry name" value="Hotdog Thioesterase"/>
    <property type="match status" value="1"/>
</dbReference>
<dbReference type="Proteomes" id="UP000528457">
    <property type="component" value="Unassembled WGS sequence"/>
</dbReference>
<evidence type="ECO:0000313" key="2">
    <source>
        <dbReference type="Proteomes" id="UP000528457"/>
    </source>
</evidence>
<dbReference type="InterPro" id="IPR027961">
    <property type="entry name" value="DUF4442"/>
</dbReference>